<accession>A0AAD6Z252</accession>
<organism evidence="1 2">
    <name type="scientific">Mycena albidolilacea</name>
    <dbReference type="NCBI Taxonomy" id="1033008"/>
    <lineage>
        <taxon>Eukaryota</taxon>
        <taxon>Fungi</taxon>
        <taxon>Dikarya</taxon>
        <taxon>Basidiomycota</taxon>
        <taxon>Agaricomycotina</taxon>
        <taxon>Agaricomycetes</taxon>
        <taxon>Agaricomycetidae</taxon>
        <taxon>Agaricales</taxon>
        <taxon>Marasmiineae</taxon>
        <taxon>Mycenaceae</taxon>
        <taxon>Mycena</taxon>
    </lineage>
</organism>
<gene>
    <name evidence="1" type="ORF">DFH08DRAFT_825436</name>
</gene>
<dbReference type="Proteomes" id="UP001218218">
    <property type="component" value="Unassembled WGS sequence"/>
</dbReference>
<evidence type="ECO:0000313" key="1">
    <source>
        <dbReference type="EMBL" id="KAJ7304681.1"/>
    </source>
</evidence>
<keyword evidence="2" id="KW-1185">Reference proteome</keyword>
<name>A0AAD6Z252_9AGAR</name>
<dbReference type="EMBL" id="JARIHO010000100">
    <property type="protein sequence ID" value="KAJ7304681.1"/>
    <property type="molecule type" value="Genomic_DNA"/>
</dbReference>
<sequence>MSGIWSLGPQIPIFFHRAECVGRSSKAHSCIQPHIELCRRVFPPRSSAILSTLQASAMTGNLESPRQNLPVHLVAFIGTNPCSAMNLFCVRLETRCPCKIGYMLRSPRESDKQEKAFVELTYGKNNIFSGLRSGQENQKASRLQGGSDCQMIADRKPRKADRLPTPTKEQRDLCNAWPTPLQVSQWQLHDVADVATRFREYGIELKHGPQGHNAQNDGMPSTTNPGDFEERFMSQAGYFYLE</sequence>
<evidence type="ECO:0000313" key="2">
    <source>
        <dbReference type="Proteomes" id="UP001218218"/>
    </source>
</evidence>
<proteinExistence type="predicted"/>
<comment type="caution">
    <text evidence="1">The sequence shown here is derived from an EMBL/GenBank/DDBJ whole genome shotgun (WGS) entry which is preliminary data.</text>
</comment>
<protein>
    <submittedName>
        <fullName evidence="1">Uncharacterized protein</fullName>
    </submittedName>
</protein>
<reference evidence="1" key="1">
    <citation type="submission" date="2023-03" db="EMBL/GenBank/DDBJ databases">
        <title>Massive genome expansion in bonnet fungi (Mycena s.s.) driven by repeated elements and novel gene families across ecological guilds.</title>
        <authorList>
            <consortium name="Lawrence Berkeley National Laboratory"/>
            <person name="Harder C.B."/>
            <person name="Miyauchi S."/>
            <person name="Viragh M."/>
            <person name="Kuo A."/>
            <person name="Thoen E."/>
            <person name="Andreopoulos B."/>
            <person name="Lu D."/>
            <person name="Skrede I."/>
            <person name="Drula E."/>
            <person name="Henrissat B."/>
            <person name="Morin E."/>
            <person name="Kohler A."/>
            <person name="Barry K."/>
            <person name="LaButti K."/>
            <person name="Morin E."/>
            <person name="Salamov A."/>
            <person name="Lipzen A."/>
            <person name="Mereny Z."/>
            <person name="Hegedus B."/>
            <person name="Baldrian P."/>
            <person name="Stursova M."/>
            <person name="Weitz H."/>
            <person name="Taylor A."/>
            <person name="Grigoriev I.V."/>
            <person name="Nagy L.G."/>
            <person name="Martin F."/>
            <person name="Kauserud H."/>
        </authorList>
    </citation>
    <scope>NUCLEOTIDE SEQUENCE</scope>
    <source>
        <strain evidence="1">CBHHK002</strain>
    </source>
</reference>
<dbReference type="AlphaFoldDB" id="A0AAD6Z252"/>